<evidence type="ECO:0000313" key="3">
    <source>
        <dbReference type="Proteomes" id="UP000030108"/>
    </source>
</evidence>
<feature type="non-terminal residue" evidence="2">
    <location>
        <position position="117"/>
    </location>
</feature>
<sequence length="117" mass="12944">MVQTSEIEDGTPAPVARLPGPDDQPAPDPDLEREQDEGRVDPTSQPALPRRTQPRRAASQRPNAQPDYRAVGRCDPCVEHGPTSRCDRRWPSCGQCIQFDTSARCYGAQEDQEEATV</sequence>
<feature type="region of interest" description="Disordered" evidence="1">
    <location>
        <begin position="1"/>
        <end position="71"/>
    </location>
</feature>
<comment type="caution">
    <text evidence="2">The sequence shown here is derived from an EMBL/GenBank/DDBJ whole genome shotgun (WGS) entry which is preliminary data.</text>
</comment>
<dbReference type="AlphaFoldDB" id="X8IZC4"/>
<reference evidence="3" key="1">
    <citation type="journal article" date="2014" name="Genome Announc.">
        <title>Draft genome sequence of the plant-pathogenic soil fungus Rhizoctonia solani anastomosis group 3 strain Rhs1AP.</title>
        <authorList>
            <person name="Cubeta M.A."/>
            <person name="Thomas E."/>
            <person name="Dean R.A."/>
            <person name="Jabaji S."/>
            <person name="Neate S.M."/>
            <person name="Tavantzis S."/>
            <person name="Toda T."/>
            <person name="Vilgalys R."/>
            <person name="Bharathan N."/>
            <person name="Fedorova-Abrams N."/>
            <person name="Pakala S.B."/>
            <person name="Pakala S.M."/>
            <person name="Zafar N."/>
            <person name="Joardar V."/>
            <person name="Losada L."/>
            <person name="Nierman W.C."/>
        </authorList>
    </citation>
    <scope>NUCLEOTIDE SEQUENCE [LARGE SCALE GENOMIC DNA]</scope>
    <source>
        <strain evidence="3">AG-3</strain>
    </source>
</reference>
<proteinExistence type="predicted"/>
<accession>X8IZC4</accession>
<gene>
    <name evidence="2" type="ORF">RSOL_056110</name>
</gene>
<feature type="compositionally biased region" description="Basic and acidic residues" evidence="1">
    <location>
        <begin position="30"/>
        <end position="40"/>
    </location>
</feature>
<evidence type="ECO:0000256" key="1">
    <source>
        <dbReference type="SAM" id="MobiDB-lite"/>
    </source>
</evidence>
<dbReference type="EMBL" id="JATN01000322">
    <property type="protein sequence ID" value="EUC54544.1"/>
    <property type="molecule type" value="Genomic_DNA"/>
</dbReference>
<dbReference type="Proteomes" id="UP000030108">
    <property type="component" value="Unassembled WGS sequence"/>
</dbReference>
<protein>
    <submittedName>
        <fullName evidence="2">Uncharacterized protein</fullName>
    </submittedName>
</protein>
<evidence type="ECO:0000313" key="2">
    <source>
        <dbReference type="EMBL" id="EUC54544.1"/>
    </source>
</evidence>
<name>X8IZC4_9AGAM</name>
<organism evidence="2 3">
    <name type="scientific">Rhizoctonia solani AG-3 Rhs1AP</name>
    <dbReference type="NCBI Taxonomy" id="1086054"/>
    <lineage>
        <taxon>Eukaryota</taxon>
        <taxon>Fungi</taxon>
        <taxon>Dikarya</taxon>
        <taxon>Basidiomycota</taxon>
        <taxon>Agaricomycotina</taxon>
        <taxon>Agaricomycetes</taxon>
        <taxon>Cantharellales</taxon>
        <taxon>Ceratobasidiaceae</taxon>
        <taxon>Rhizoctonia</taxon>
    </lineage>
</organism>